<feature type="domain" description="Phosphagen kinase C-terminal" evidence="12">
    <location>
        <begin position="214"/>
        <end position="329"/>
    </location>
</feature>
<evidence type="ECO:0000313" key="14">
    <source>
        <dbReference type="RefSeq" id="XP_022258841.1"/>
    </source>
</evidence>
<dbReference type="Pfam" id="PF00217">
    <property type="entry name" value="ATP-gua_Ptrans"/>
    <property type="match status" value="1"/>
</dbReference>
<dbReference type="PROSITE" id="PS51509">
    <property type="entry name" value="PHOSPHAGEN_KINASE_N"/>
    <property type="match status" value="1"/>
</dbReference>
<evidence type="ECO:0000313" key="13">
    <source>
        <dbReference type="Proteomes" id="UP000694941"/>
    </source>
</evidence>
<evidence type="ECO:0000256" key="8">
    <source>
        <dbReference type="PROSITE-ProRule" id="PRU00843"/>
    </source>
</evidence>
<feature type="binding site" evidence="8">
    <location>
        <begin position="282"/>
        <end position="287"/>
    </location>
    <ligand>
        <name>ATP</name>
        <dbReference type="ChEBI" id="CHEBI:30616"/>
    </ligand>
</feature>
<keyword evidence="10" id="KW-0732">Signal</keyword>
<evidence type="ECO:0000256" key="2">
    <source>
        <dbReference type="ARBA" id="ARBA00012230"/>
    </source>
</evidence>
<feature type="signal peptide" evidence="10">
    <location>
        <begin position="1"/>
        <end position="19"/>
    </location>
</feature>
<dbReference type="InterPro" id="IPR036802">
    <property type="entry name" value="ATP-guanido_PTrfase_N_sf"/>
</dbReference>
<dbReference type="PROSITE" id="PS00112">
    <property type="entry name" value="PHOSPHAGEN_KINASE"/>
    <property type="match status" value="1"/>
</dbReference>
<dbReference type="InterPro" id="IPR000749">
    <property type="entry name" value="ATP-guanido_PTrfase"/>
</dbReference>
<dbReference type="Pfam" id="PF02807">
    <property type="entry name" value="ATP-gua_PtransN"/>
    <property type="match status" value="1"/>
</dbReference>
<dbReference type="Gene3D" id="1.10.135.10">
    <property type="entry name" value="ATP:guanido phosphotransferase, N-terminal domain"/>
    <property type="match status" value="1"/>
</dbReference>
<evidence type="ECO:0000259" key="11">
    <source>
        <dbReference type="PROSITE" id="PS51509"/>
    </source>
</evidence>
<dbReference type="Proteomes" id="UP000694941">
    <property type="component" value="Unplaced"/>
</dbReference>
<evidence type="ECO:0000256" key="4">
    <source>
        <dbReference type="ARBA" id="ARBA00022741"/>
    </source>
</evidence>
<dbReference type="InterPro" id="IPR022413">
    <property type="entry name" value="ATP-guanido_PTrfase_N"/>
</dbReference>
<dbReference type="InterPro" id="IPR022414">
    <property type="entry name" value="ATP-guanido_PTrfase_cat"/>
</dbReference>
<evidence type="ECO:0000256" key="5">
    <source>
        <dbReference type="ARBA" id="ARBA00022777"/>
    </source>
</evidence>
<evidence type="ECO:0000259" key="12">
    <source>
        <dbReference type="PROSITE" id="PS51510"/>
    </source>
</evidence>
<gene>
    <name evidence="14" type="primary">LOC106474831</name>
</gene>
<dbReference type="Gene3D" id="3.30.590.10">
    <property type="entry name" value="Glutamine synthetase/guanido kinase, catalytic domain"/>
    <property type="match status" value="2"/>
</dbReference>
<comment type="similarity">
    <text evidence="1 7 9">Belongs to the ATP:guanido phosphotransferase family.</text>
</comment>
<comment type="caution">
    <text evidence="8">Lacks conserved residue(s) required for the propagation of feature annotation.</text>
</comment>
<feature type="chain" id="PRO_5047197513" description="arginine kinase" evidence="10">
    <location>
        <begin position="20"/>
        <end position="330"/>
    </location>
</feature>
<evidence type="ECO:0000256" key="10">
    <source>
        <dbReference type="SAM" id="SignalP"/>
    </source>
</evidence>
<dbReference type="PROSITE" id="PS51510">
    <property type="entry name" value="PHOSPHAGEN_KINASE_C"/>
    <property type="match status" value="1"/>
</dbReference>
<protein>
    <recommendedName>
        <fullName evidence="2">arginine kinase</fullName>
        <ecNumber evidence="2">2.7.3.3</ecNumber>
    </recommendedName>
</protein>
<keyword evidence="3 8" id="KW-0808">Transferase</keyword>
<keyword evidence="5 8" id="KW-0418">Kinase</keyword>
<dbReference type="SUPFAM" id="SSF48034">
    <property type="entry name" value="Guanido kinase N-terminal domain"/>
    <property type="match status" value="1"/>
</dbReference>
<dbReference type="RefSeq" id="XP_022258841.1">
    <property type="nucleotide sequence ID" value="XM_022403133.1"/>
</dbReference>
<dbReference type="GeneID" id="106474831"/>
<dbReference type="EC" id="2.7.3.3" evidence="2"/>
<reference evidence="14" key="1">
    <citation type="submission" date="2025-08" db="UniProtKB">
        <authorList>
            <consortium name="RefSeq"/>
        </authorList>
    </citation>
    <scope>IDENTIFICATION</scope>
    <source>
        <tissue evidence="14">Muscle</tissue>
    </source>
</reference>
<keyword evidence="4 8" id="KW-0547">Nucleotide-binding</keyword>
<organism evidence="13 14">
    <name type="scientific">Limulus polyphemus</name>
    <name type="common">Atlantic horseshoe crab</name>
    <dbReference type="NCBI Taxonomy" id="6850"/>
    <lineage>
        <taxon>Eukaryota</taxon>
        <taxon>Metazoa</taxon>
        <taxon>Ecdysozoa</taxon>
        <taxon>Arthropoda</taxon>
        <taxon>Chelicerata</taxon>
        <taxon>Merostomata</taxon>
        <taxon>Xiphosura</taxon>
        <taxon>Limulidae</taxon>
        <taxon>Limulus</taxon>
    </lineage>
</organism>
<proteinExistence type="inferred from homology"/>
<sequence>MFSWKVCVLVLLCSFGAWHLRWPLRLWDKFFSREPTVSESKMVDEVTMEKLNSGFQKLQKATDCKSLLKKYLTKDVFEKLKNEKTKMGATLLDVIQSGLENLDSGVGIYAPDAESYTVFSQLFNPVIQDYHVGFKPTDKHPPKDFGDVSTLVDLDPDGEFVVSTRVRCGRSLEGYPFNPCLTEAVRNISVSIPAQVSLVTRVYSRPAQVSLVTRVYSRLVHAVNNIEAKLPFSHDGRLGFLTFCPTNLGTTMRASVHIKLPKLSKDRKTLEQAAAKYNLQVRGTRGEHTESEGGVHDISNKRRLGLTEYQAVREMQDGILELIKLERAAE</sequence>
<dbReference type="InterPro" id="IPR022415">
    <property type="entry name" value="ATP-guanido_PTrfase_AS"/>
</dbReference>
<evidence type="ECO:0000256" key="6">
    <source>
        <dbReference type="ARBA" id="ARBA00022840"/>
    </source>
</evidence>
<keyword evidence="6 8" id="KW-0067">ATP-binding</keyword>
<evidence type="ECO:0000256" key="9">
    <source>
        <dbReference type="RuleBase" id="RU000505"/>
    </source>
</evidence>
<accession>A0ABM1TSI5</accession>
<dbReference type="InterPro" id="IPR014746">
    <property type="entry name" value="Gln_synth/guanido_kin_cat_dom"/>
</dbReference>
<dbReference type="SUPFAM" id="SSF55931">
    <property type="entry name" value="Glutamine synthetase/guanido kinase"/>
    <property type="match status" value="1"/>
</dbReference>
<keyword evidence="13" id="KW-1185">Reference proteome</keyword>
<evidence type="ECO:0000256" key="3">
    <source>
        <dbReference type="ARBA" id="ARBA00022679"/>
    </source>
</evidence>
<evidence type="ECO:0000256" key="1">
    <source>
        <dbReference type="ARBA" id="ARBA00006798"/>
    </source>
</evidence>
<feature type="binding site" evidence="8">
    <location>
        <position position="214"/>
    </location>
    <ligand>
        <name>ATP</name>
        <dbReference type="ChEBI" id="CHEBI:30616"/>
    </ligand>
</feature>
<dbReference type="PANTHER" id="PTHR11547:SF38">
    <property type="entry name" value="ARGININE KINASE 1-RELATED"/>
    <property type="match status" value="1"/>
</dbReference>
<name>A0ABM1TSI5_LIMPO</name>
<evidence type="ECO:0000256" key="7">
    <source>
        <dbReference type="PROSITE-ProRule" id="PRU00842"/>
    </source>
</evidence>
<dbReference type="PANTHER" id="PTHR11547">
    <property type="entry name" value="ARGININE OR CREATINE KINASE"/>
    <property type="match status" value="1"/>
</dbReference>
<feature type="domain" description="Phosphagen kinase N-terminal" evidence="11">
    <location>
        <begin position="50"/>
        <end position="132"/>
    </location>
</feature>
<feature type="binding site" evidence="8">
    <location>
        <begin position="253"/>
        <end position="257"/>
    </location>
    <ligand>
        <name>ATP</name>
        <dbReference type="ChEBI" id="CHEBI:30616"/>
    </ligand>
</feature>